<dbReference type="GO" id="GO:0004823">
    <property type="term" value="F:leucine-tRNA ligase activity"/>
    <property type="evidence" value="ECO:0007669"/>
    <property type="project" value="UniProtKB-EC"/>
</dbReference>
<keyword evidence="4" id="KW-0547">Nucleotide-binding</keyword>
<evidence type="ECO:0000256" key="7">
    <source>
        <dbReference type="ARBA" id="ARBA00023146"/>
    </source>
</evidence>
<gene>
    <name evidence="10" type="ORF">EZS27_033438</name>
</gene>
<dbReference type="PANTHER" id="PTHR43740:SF2">
    <property type="entry name" value="LEUCINE--TRNA LIGASE, MITOCHONDRIAL"/>
    <property type="match status" value="1"/>
</dbReference>
<dbReference type="InterPro" id="IPR002302">
    <property type="entry name" value="Leu-tRNA-ligase"/>
</dbReference>
<dbReference type="InterPro" id="IPR009008">
    <property type="entry name" value="Val/Leu/Ile-tRNA-synth_edit"/>
</dbReference>
<dbReference type="GO" id="GO:0005524">
    <property type="term" value="F:ATP binding"/>
    <property type="evidence" value="ECO:0007669"/>
    <property type="project" value="UniProtKB-KW"/>
</dbReference>
<keyword evidence="3 10" id="KW-0436">Ligase</keyword>
<reference evidence="10" key="1">
    <citation type="submission" date="2019-03" db="EMBL/GenBank/DDBJ databases">
        <title>Single cell metagenomics reveals metabolic interactions within the superorganism composed of flagellate Streblomastix strix and complex community of Bacteroidetes bacteria on its surface.</title>
        <authorList>
            <person name="Treitli S.C."/>
            <person name="Kolisko M."/>
            <person name="Husnik F."/>
            <person name="Keeling P."/>
            <person name="Hampl V."/>
        </authorList>
    </citation>
    <scope>NUCLEOTIDE SEQUENCE</scope>
    <source>
        <strain evidence="10">STM</strain>
    </source>
</reference>
<keyword evidence="7" id="KW-0030">Aminoacyl-tRNA synthetase</keyword>
<dbReference type="PRINTS" id="PR00985">
    <property type="entry name" value="TRNASYNTHLEU"/>
</dbReference>
<dbReference type="PROSITE" id="PS00178">
    <property type="entry name" value="AA_TRNA_LIGASE_I"/>
    <property type="match status" value="1"/>
</dbReference>
<evidence type="ECO:0000259" key="8">
    <source>
        <dbReference type="Pfam" id="PF09334"/>
    </source>
</evidence>
<dbReference type="FunFam" id="3.40.50.620:FF:000060">
    <property type="entry name" value="Leucine--tRNA ligase"/>
    <property type="match status" value="1"/>
</dbReference>
<dbReference type="InterPro" id="IPR015413">
    <property type="entry name" value="Methionyl/Leucyl_tRNA_Synth"/>
</dbReference>
<dbReference type="SUPFAM" id="SSF50677">
    <property type="entry name" value="ValRS/IleRS/LeuRS editing domain"/>
    <property type="match status" value="1"/>
</dbReference>
<organism evidence="10">
    <name type="scientific">termite gut metagenome</name>
    <dbReference type="NCBI Taxonomy" id="433724"/>
    <lineage>
        <taxon>unclassified sequences</taxon>
        <taxon>metagenomes</taxon>
        <taxon>organismal metagenomes</taxon>
    </lineage>
</organism>
<dbReference type="InterPro" id="IPR025709">
    <property type="entry name" value="Leu_tRNA-synth_edit"/>
</dbReference>
<dbReference type="Gene3D" id="3.40.50.620">
    <property type="entry name" value="HUPs"/>
    <property type="match status" value="2"/>
</dbReference>
<feature type="non-terminal residue" evidence="10">
    <location>
        <position position="477"/>
    </location>
</feature>
<dbReference type="EMBL" id="SNRY01004959">
    <property type="protein sequence ID" value="KAA6316224.1"/>
    <property type="molecule type" value="Genomic_DNA"/>
</dbReference>
<keyword evidence="6" id="KW-0648">Protein biosynthesis</keyword>
<evidence type="ECO:0000256" key="4">
    <source>
        <dbReference type="ARBA" id="ARBA00022741"/>
    </source>
</evidence>
<dbReference type="EC" id="6.1.1.4" evidence="2"/>
<comment type="similarity">
    <text evidence="1">Belongs to the class-I aminoacyl-tRNA synthetase family.</text>
</comment>
<dbReference type="Gene3D" id="3.90.740.10">
    <property type="entry name" value="Valyl/Leucyl/Isoleucyl-tRNA synthetase, editing domain"/>
    <property type="match status" value="1"/>
</dbReference>
<dbReference type="PANTHER" id="PTHR43740">
    <property type="entry name" value="LEUCYL-TRNA SYNTHETASE"/>
    <property type="match status" value="1"/>
</dbReference>
<dbReference type="InterPro" id="IPR014729">
    <property type="entry name" value="Rossmann-like_a/b/a_fold"/>
</dbReference>
<evidence type="ECO:0000259" key="9">
    <source>
        <dbReference type="Pfam" id="PF13603"/>
    </source>
</evidence>
<evidence type="ECO:0000256" key="2">
    <source>
        <dbReference type="ARBA" id="ARBA00013164"/>
    </source>
</evidence>
<dbReference type="SUPFAM" id="SSF52374">
    <property type="entry name" value="Nucleotidylyl transferase"/>
    <property type="match status" value="1"/>
</dbReference>
<evidence type="ECO:0000256" key="6">
    <source>
        <dbReference type="ARBA" id="ARBA00022917"/>
    </source>
</evidence>
<feature type="domain" description="Methionyl/Leucyl tRNA synthetase" evidence="8">
    <location>
        <begin position="34"/>
        <end position="120"/>
    </location>
</feature>
<comment type="caution">
    <text evidence="10">The sequence shown here is derived from an EMBL/GenBank/DDBJ whole genome shotgun (WGS) entry which is preliminary data.</text>
</comment>
<protein>
    <recommendedName>
        <fullName evidence="2">leucine--tRNA ligase</fullName>
        <ecNumber evidence="2">6.1.1.4</ecNumber>
    </recommendedName>
</protein>
<sequence>MDYNFKEIEKKWQTRWKERKTYLVTENESKLKYYVLNMFPYPSGAGLHVGHPLGYIASDIYARYKRLQGFNVLNPMGYDAYGLPAEQYAIQTGQHPAITTEENIKRYNEQLSKLGFSFDKSRELRTCDPVYYKWTQWAFVCMFNSFYCHDAGKALLITELIRAFETTGTEGLNVASTEERNFTAQEWKAMNEQQQQETLMNYRIAYLGNTPVNWCPELGTVLANDEVIDGVSARGGYPVIQKVMRQWCLRVSAYAQRLLDGLETIDWTESLKETQRNWIGRSEGAEMQFHIKDSDVSFTIFTTRADTVFGVTFMVLAPESELTLQLTTSEQKAEVDVYLERTKKRTERDRIADRSISGVFSGSYAVNPLTNEAVPVWISDYVLAGYGTGAIMAVPAHDSRDYAFAKYFGLEIRPLIEGCDVSEESFDAKEGIMINSPRGEASEGGLTLNGLTVKEAIAKTKQYIKDRDLGRVKVNYR</sequence>
<proteinExistence type="inferred from homology"/>
<accession>A0A5J4Q5Q6</accession>
<keyword evidence="5" id="KW-0067">ATP-binding</keyword>
<evidence type="ECO:0000313" key="10">
    <source>
        <dbReference type="EMBL" id="KAA6316224.1"/>
    </source>
</evidence>
<dbReference type="GO" id="GO:0006429">
    <property type="term" value="P:leucyl-tRNA aminoacylation"/>
    <property type="evidence" value="ECO:0007669"/>
    <property type="project" value="InterPro"/>
</dbReference>
<evidence type="ECO:0000256" key="1">
    <source>
        <dbReference type="ARBA" id="ARBA00005594"/>
    </source>
</evidence>
<feature type="domain" description="Leucyl-tRNA synthetase editing" evidence="9">
    <location>
        <begin position="276"/>
        <end position="459"/>
    </location>
</feature>
<evidence type="ECO:0000256" key="3">
    <source>
        <dbReference type="ARBA" id="ARBA00022598"/>
    </source>
</evidence>
<dbReference type="GO" id="GO:0002161">
    <property type="term" value="F:aminoacyl-tRNA deacylase activity"/>
    <property type="evidence" value="ECO:0007669"/>
    <property type="project" value="InterPro"/>
</dbReference>
<dbReference type="FunFam" id="3.40.50.620:FF:000154">
    <property type="entry name" value="Leucine--tRNA ligase"/>
    <property type="match status" value="1"/>
</dbReference>
<dbReference type="AlphaFoldDB" id="A0A5J4Q5Q6"/>
<evidence type="ECO:0000256" key="5">
    <source>
        <dbReference type="ARBA" id="ARBA00022840"/>
    </source>
</evidence>
<name>A0A5J4Q5Q6_9ZZZZ</name>
<dbReference type="Pfam" id="PF09334">
    <property type="entry name" value="tRNA-synt_1g"/>
    <property type="match status" value="1"/>
</dbReference>
<dbReference type="GO" id="GO:0005829">
    <property type="term" value="C:cytosol"/>
    <property type="evidence" value="ECO:0007669"/>
    <property type="project" value="TreeGrafter"/>
</dbReference>
<dbReference type="Pfam" id="PF13603">
    <property type="entry name" value="tRNA-synt_1_2"/>
    <property type="match status" value="1"/>
</dbReference>
<dbReference type="InterPro" id="IPR001412">
    <property type="entry name" value="aa-tRNA-synth_I_CS"/>
</dbReference>